<reference evidence="3" key="1">
    <citation type="journal article" date="2019" name="Int. J. Syst. Evol. Microbiol.">
        <title>The Global Catalogue of Microorganisms (GCM) 10K type strain sequencing project: providing services to taxonomists for standard genome sequencing and annotation.</title>
        <authorList>
            <consortium name="The Broad Institute Genomics Platform"/>
            <consortium name="The Broad Institute Genome Sequencing Center for Infectious Disease"/>
            <person name="Wu L."/>
            <person name="Ma J."/>
        </authorList>
    </citation>
    <scope>NUCLEOTIDE SEQUENCE [LARGE SCALE GENOMIC DNA]</scope>
    <source>
        <strain evidence="3">JCM 17442</strain>
    </source>
</reference>
<dbReference type="EMBL" id="BAABAU010000001">
    <property type="protein sequence ID" value="GAA4266397.1"/>
    <property type="molecule type" value="Genomic_DNA"/>
</dbReference>
<dbReference type="InterPro" id="IPR043129">
    <property type="entry name" value="ATPase_NBD"/>
</dbReference>
<dbReference type="NCBIfam" id="TIGR01175">
    <property type="entry name" value="pilM"/>
    <property type="match status" value="1"/>
</dbReference>
<evidence type="ECO:0000313" key="3">
    <source>
        <dbReference type="Proteomes" id="UP001501594"/>
    </source>
</evidence>
<dbReference type="InterPro" id="IPR005883">
    <property type="entry name" value="PilM"/>
</dbReference>
<keyword evidence="3" id="KW-1185">Reference proteome</keyword>
<protein>
    <submittedName>
        <fullName evidence="2">Type IV pilus assembly protein PilM</fullName>
    </submittedName>
</protein>
<dbReference type="InterPro" id="IPR050696">
    <property type="entry name" value="FtsA/MreB"/>
</dbReference>
<organism evidence="2 3">
    <name type="scientific">Frondihabitans peucedani</name>
    <dbReference type="NCBI Taxonomy" id="598626"/>
    <lineage>
        <taxon>Bacteria</taxon>
        <taxon>Bacillati</taxon>
        <taxon>Actinomycetota</taxon>
        <taxon>Actinomycetes</taxon>
        <taxon>Micrococcales</taxon>
        <taxon>Microbacteriaceae</taxon>
        <taxon>Frondihabitans</taxon>
    </lineage>
</organism>
<evidence type="ECO:0000259" key="1">
    <source>
        <dbReference type="SMART" id="SM00842"/>
    </source>
</evidence>
<dbReference type="Gene3D" id="3.30.420.40">
    <property type="match status" value="2"/>
</dbReference>
<sequence>MSKSIVGVDIGTASLRAVEIANPTSSKPTLVRYGEVPLPEGSVSRGEVIEALTVAQSMKSLWSQAGFKSKQVVLGMGNQRVLARDLTVAKASKARIHEALPFQVQDMLPIPVADALLDFYPVSEGIGEHGPVINGLLIAAVKDAVLGNVRASKLAGLTAVGVDLIPFAVSRLLVNRQHMAGTVALIDIGAATTSVVLVSNGVPQFVRLIPSGGDDVTADLASRLEIPRDLAEGAKRTLGLVASRATQEDATASQVIFETTNELLGSLRNTVSYYANTRPTETVSHIVLSGGGAQLQGLPEALAEVTRIRVVAADPFQGLAFGRSVSEQDVRAKTTSLTVALGLALGSAA</sequence>
<dbReference type="InterPro" id="IPR003494">
    <property type="entry name" value="SHS2_FtsA"/>
</dbReference>
<dbReference type="Gene3D" id="3.30.1490.300">
    <property type="match status" value="1"/>
</dbReference>
<dbReference type="SUPFAM" id="SSF53067">
    <property type="entry name" value="Actin-like ATPase domain"/>
    <property type="match status" value="2"/>
</dbReference>
<dbReference type="Pfam" id="PF11104">
    <property type="entry name" value="PilM_2"/>
    <property type="match status" value="1"/>
</dbReference>
<accession>A0ABP8E2D3</accession>
<dbReference type="RefSeq" id="WP_344795585.1">
    <property type="nucleotide sequence ID" value="NZ_BAABAU010000001.1"/>
</dbReference>
<dbReference type="PANTHER" id="PTHR32432:SF3">
    <property type="entry name" value="ETHANOLAMINE UTILIZATION PROTEIN EUTJ"/>
    <property type="match status" value="1"/>
</dbReference>
<proteinExistence type="predicted"/>
<evidence type="ECO:0000313" key="2">
    <source>
        <dbReference type="EMBL" id="GAA4266397.1"/>
    </source>
</evidence>
<name>A0ABP8E2D3_9MICO</name>
<dbReference type="CDD" id="cd24049">
    <property type="entry name" value="ASKHA_NBD_PilM"/>
    <property type="match status" value="1"/>
</dbReference>
<comment type="caution">
    <text evidence="2">The sequence shown here is derived from an EMBL/GenBank/DDBJ whole genome shotgun (WGS) entry which is preliminary data.</text>
</comment>
<dbReference type="Proteomes" id="UP001501594">
    <property type="component" value="Unassembled WGS sequence"/>
</dbReference>
<feature type="domain" description="SHS2" evidence="1">
    <location>
        <begin position="5"/>
        <end position="173"/>
    </location>
</feature>
<dbReference type="PIRSF" id="PIRSF019169">
    <property type="entry name" value="PilM"/>
    <property type="match status" value="1"/>
</dbReference>
<dbReference type="PANTHER" id="PTHR32432">
    <property type="entry name" value="CELL DIVISION PROTEIN FTSA-RELATED"/>
    <property type="match status" value="1"/>
</dbReference>
<dbReference type="SMART" id="SM00842">
    <property type="entry name" value="FtsA"/>
    <property type="match status" value="1"/>
</dbReference>
<gene>
    <name evidence="2" type="primary">pilM</name>
    <name evidence="2" type="ORF">GCM10022256_20090</name>
</gene>